<protein>
    <submittedName>
        <fullName evidence="11">Potassium channel family protein</fullName>
    </submittedName>
</protein>
<reference evidence="12" key="1">
    <citation type="journal article" date="2019" name="Int. J. Syst. Evol. Microbiol.">
        <title>The Global Catalogue of Microorganisms (GCM) 10K type strain sequencing project: providing services to taxonomists for standard genome sequencing and annotation.</title>
        <authorList>
            <consortium name="The Broad Institute Genomics Platform"/>
            <consortium name="The Broad Institute Genome Sequencing Center for Infectious Disease"/>
            <person name="Wu L."/>
            <person name="Ma J."/>
        </authorList>
    </citation>
    <scope>NUCLEOTIDE SEQUENCE [LARGE SCALE GENOMIC DNA]</scope>
    <source>
        <strain evidence="12">NCAIM B.02333</strain>
    </source>
</reference>
<feature type="transmembrane region" description="Helical" evidence="9">
    <location>
        <begin position="149"/>
        <end position="167"/>
    </location>
</feature>
<evidence type="ECO:0000256" key="8">
    <source>
        <dbReference type="SAM" id="Coils"/>
    </source>
</evidence>
<evidence type="ECO:0000256" key="5">
    <source>
        <dbReference type="ARBA" id="ARBA00023065"/>
    </source>
</evidence>
<evidence type="ECO:0000256" key="7">
    <source>
        <dbReference type="ARBA" id="ARBA00023303"/>
    </source>
</evidence>
<gene>
    <name evidence="11" type="ORF">ACFOLH_17285</name>
</gene>
<feature type="transmembrane region" description="Helical" evidence="9">
    <location>
        <begin position="12"/>
        <end position="31"/>
    </location>
</feature>
<keyword evidence="3 9" id="KW-0812">Transmembrane</keyword>
<dbReference type="Gene3D" id="1.20.120.350">
    <property type="entry name" value="Voltage-gated potassium channels. Chain C"/>
    <property type="match status" value="1"/>
</dbReference>
<organism evidence="11 12">
    <name type="scientific">Aquipuribacter hungaricus</name>
    <dbReference type="NCBI Taxonomy" id="545624"/>
    <lineage>
        <taxon>Bacteria</taxon>
        <taxon>Bacillati</taxon>
        <taxon>Actinomycetota</taxon>
        <taxon>Actinomycetes</taxon>
        <taxon>Micrococcales</taxon>
        <taxon>Intrasporangiaceae</taxon>
        <taxon>Aquipuribacter</taxon>
    </lineage>
</organism>
<comment type="caution">
    <text evidence="11">The sequence shown here is derived from an EMBL/GenBank/DDBJ whole genome shotgun (WGS) entry which is preliminary data.</text>
</comment>
<evidence type="ECO:0000313" key="12">
    <source>
        <dbReference type="Proteomes" id="UP001595685"/>
    </source>
</evidence>
<dbReference type="GO" id="GO:0034220">
    <property type="term" value="P:monoatomic ion transmembrane transport"/>
    <property type="evidence" value="ECO:0007669"/>
    <property type="project" value="UniProtKB-KW"/>
</dbReference>
<dbReference type="Gene3D" id="1.20.5.110">
    <property type="match status" value="1"/>
</dbReference>
<keyword evidence="12" id="KW-1185">Reference proteome</keyword>
<proteinExistence type="predicted"/>
<dbReference type="Gene3D" id="1.10.287.70">
    <property type="match status" value="1"/>
</dbReference>
<dbReference type="InterPro" id="IPR028325">
    <property type="entry name" value="VG_K_chnl"/>
</dbReference>
<sequence length="256" mass="27628">MRDPRASERWERATHWPLMAAAALFLVAYAWPVLDPRLPDRAVLAAEVTTWAVWVAFLVDYVVRLALAPSRRRFVRSHPLELAAVVLPLVRPLSLLRVVATLSVLQREAGASLRGRIATYVTGATALLVVVSALAVLEAEREHPDAQITTFPDAVWWALTTVSSVGYGDLVPVTGVGRLVAGGLMVAGIGILGVVTATLASYLVEQVSVHDEREQQERAASRAQVEELTRQVERLAGLLEARDLGAAPPGGRPSGR</sequence>
<keyword evidence="7 11" id="KW-0407">Ion channel</keyword>
<evidence type="ECO:0000256" key="1">
    <source>
        <dbReference type="ARBA" id="ARBA00004141"/>
    </source>
</evidence>
<dbReference type="PANTHER" id="PTHR11537:SF254">
    <property type="entry name" value="POTASSIUM VOLTAGE-GATED CHANNEL PROTEIN SHAB"/>
    <property type="match status" value="1"/>
</dbReference>
<name>A0ABV7WNF4_9MICO</name>
<feature type="transmembrane region" description="Helical" evidence="9">
    <location>
        <begin position="179"/>
        <end position="204"/>
    </location>
</feature>
<keyword evidence="2" id="KW-0813">Transport</keyword>
<dbReference type="PANTHER" id="PTHR11537">
    <property type="entry name" value="VOLTAGE-GATED POTASSIUM CHANNEL"/>
    <property type="match status" value="1"/>
</dbReference>
<evidence type="ECO:0000256" key="6">
    <source>
        <dbReference type="ARBA" id="ARBA00023136"/>
    </source>
</evidence>
<keyword evidence="8" id="KW-0175">Coiled coil</keyword>
<evidence type="ECO:0000256" key="4">
    <source>
        <dbReference type="ARBA" id="ARBA00022989"/>
    </source>
</evidence>
<evidence type="ECO:0000259" key="10">
    <source>
        <dbReference type="Pfam" id="PF07885"/>
    </source>
</evidence>
<feature type="transmembrane region" description="Helical" evidence="9">
    <location>
        <begin position="117"/>
        <end position="137"/>
    </location>
</feature>
<dbReference type="EMBL" id="JBHRWW010000016">
    <property type="protein sequence ID" value="MFC3690103.1"/>
    <property type="molecule type" value="Genomic_DNA"/>
</dbReference>
<keyword evidence="6 9" id="KW-0472">Membrane</keyword>
<keyword evidence="4 9" id="KW-1133">Transmembrane helix</keyword>
<dbReference type="SUPFAM" id="SSF81324">
    <property type="entry name" value="Voltage-gated potassium channels"/>
    <property type="match status" value="1"/>
</dbReference>
<dbReference type="InterPro" id="IPR027359">
    <property type="entry name" value="Volt_channel_dom_sf"/>
</dbReference>
<dbReference type="RefSeq" id="WP_340293572.1">
    <property type="nucleotide sequence ID" value="NZ_JBBEOI010000113.1"/>
</dbReference>
<evidence type="ECO:0000313" key="11">
    <source>
        <dbReference type="EMBL" id="MFC3690103.1"/>
    </source>
</evidence>
<evidence type="ECO:0000256" key="2">
    <source>
        <dbReference type="ARBA" id="ARBA00022448"/>
    </source>
</evidence>
<feature type="transmembrane region" description="Helical" evidence="9">
    <location>
        <begin position="51"/>
        <end position="70"/>
    </location>
</feature>
<accession>A0ABV7WNF4</accession>
<feature type="domain" description="Potassium channel" evidence="10">
    <location>
        <begin position="127"/>
        <end position="204"/>
    </location>
</feature>
<evidence type="ECO:0000256" key="3">
    <source>
        <dbReference type="ARBA" id="ARBA00022692"/>
    </source>
</evidence>
<dbReference type="Pfam" id="PF07885">
    <property type="entry name" value="Ion_trans_2"/>
    <property type="match status" value="1"/>
</dbReference>
<dbReference type="InterPro" id="IPR013099">
    <property type="entry name" value="K_chnl_dom"/>
</dbReference>
<evidence type="ECO:0000256" key="9">
    <source>
        <dbReference type="SAM" id="Phobius"/>
    </source>
</evidence>
<keyword evidence="5" id="KW-0406">Ion transport</keyword>
<feature type="coiled-coil region" evidence="8">
    <location>
        <begin position="211"/>
        <end position="238"/>
    </location>
</feature>
<comment type="subcellular location">
    <subcellularLocation>
        <location evidence="1">Membrane</location>
        <topology evidence="1">Multi-pass membrane protein</topology>
    </subcellularLocation>
</comment>
<dbReference type="Proteomes" id="UP001595685">
    <property type="component" value="Unassembled WGS sequence"/>
</dbReference>